<organism evidence="2 3">
    <name type="scientific">Herbiconiux oxytropis</name>
    <dbReference type="NCBI Taxonomy" id="2970915"/>
    <lineage>
        <taxon>Bacteria</taxon>
        <taxon>Bacillati</taxon>
        <taxon>Actinomycetota</taxon>
        <taxon>Actinomycetes</taxon>
        <taxon>Micrococcales</taxon>
        <taxon>Microbacteriaceae</taxon>
        <taxon>Herbiconiux</taxon>
    </lineage>
</organism>
<dbReference type="GO" id="GO:0003677">
    <property type="term" value="F:DNA binding"/>
    <property type="evidence" value="ECO:0007669"/>
    <property type="project" value="InterPro"/>
</dbReference>
<feature type="domain" description="HTH cro/C1-type" evidence="1">
    <location>
        <begin position="35"/>
        <end position="82"/>
    </location>
</feature>
<evidence type="ECO:0000313" key="3">
    <source>
        <dbReference type="Proteomes" id="UP001165587"/>
    </source>
</evidence>
<accession>A0AA42BWC3</accession>
<dbReference type="SUPFAM" id="SSF47413">
    <property type="entry name" value="lambda repressor-like DNA-binding domains"/>
    <property type="match status" value="1"/>
</dbReference>
<dbReference type="EMBL" id="JANLCK010000003">
    <property type="protein sequence ID" value="MCS5725873.1"/>
    <property type="molecule type" value="Genomic_DNA"/>
</dbReference>
<evidence type="ECO:0000313" key="2">
    <source>
        <dbReference type="EMBL" id="MCS5725873.1"/>
    </source>
</evidence>
<dbReference type="RefSeq" id="WP_259526459.1">
    <property type="nucleotide sequence ID" value="NZ_JANLCK010000003.1"/>
</dbReference>
<evidence type="ECO:0000259" key="1">
    <source>
        <dbReference type="PROSITE" id="PS50943"/>
    </source>
</evidence>
<dbReference type="AlphaFoldDB" id="A0AA42BWC3"/>
<dbReference type="Gene3D" id="1.10.260.40">
    <property type="entry name" value="lambda repressor-like DNA-binding domains"/>
    <property type="match status" value="1"/>
</dbReference>
<comment type="caution">
    <text evidence="2">The sequence shown here is derived from an EMBL/GenBank/DDBJ whole genome shotgun (WGS) entry which is preliminary data.</text>
</comment>
<reference evidence="2" key="1">
    <citation type="submission" date="2022-08" db="EMBL/GenBank/DDBJ databases">
        <authorList>
            <person name="Deng Y."/>
            <person name="Han X.-F."/>
            <person name="Zhang Y.-Q."/>
        </authorList>
    </citation>
    <scope>NUCLEOTIDE SEQUENCE</scope>
    <source>
        <strain evidence="2">CPCC 203407</strain>
    </source>
</reference>
<dbReference type="InterPro" id="IPR041413">
    <property type="entry name" value="MLTR_LBD"/>
</dbReference>
<dbReference type="PANTHER" id="PTHR35010:SF2">
    <property type="entry name" value="BLL4672 PROTEIN"/>
    <property type="match status" value="1"/>
</dbReference>
<protein>
    <submittedName>
        <fullName evidence="2">Helix-turn-helix transcriptional regulator</fullName>
    </submittedName>
</protein>
<name>A0AA42BWC3_9MICO</name>
<dbReference type="SMART" id="SM00530">
    <property type="entry name" value="HTH_XRE"/>
    <property type="match status" value="1"/>
</dbReference>
<sequence length="284" mass="31883">MTSRTPLLAQFLRSRRARLDPASFGFPPDDRRVPGLRREEVAELAGISRDYYTRLEQGQGHQMSDQVLNSLADALRLDGSERIYLNRIARAATTTPGRPSEPVPVSDQVLTLLKNWSHVPAYIFDSNQDVLAINEMADILSPGYATYGDNILLGAFAVLRDYPDVEIYPESARSTVAALRFHGDPANPRFREIVGQLSVSDPLFRRFWSEHDARPLTEGTTMISVEGSEMVEFPWQILEVPGGFFMALWPVEEGTRADELLSHLRHNRLTGRGIRGPLRGWPAV</sequence>
<dbReference type="InterPro" id="IPR010982">
    <property type="entry name" value="Lambda_DNA-bd_dom_sf"/>
</dbReference>
<dbReference type="Proteomes" id="UP001165587">
    <property type="component" value="Unassembled WGS sequence"/>
</dbReference>
<gene>
    <name evidence="2" type="ORF">N1028_08180</name>
</gene>
<dbReference type="Pfam" id="PF13560">
    <property type="entry name" value="HTH_31"/>
    <property type="match status" value="1"/>
</dbReference>
<dbReference type="Gene3D" id="3.30.450.180">
    <property type="match status" value="1"/>
</dbReference>
<dbReference type="InterPro" id="IPR001387">
    <property type="entry name" value="Cro/C1-type_HTH"/>
</dbReference>
<dbReference type="PANTHER" id="PTHR35010">
    <property type="entry name" value="BLL4672 PROTEIN-RELATED"/>
    <property type="match status" value="1"/>
</dbReference>
<proteinExistence type="predicted"/>
<dbReference type="CDD" id="cd00093">
    <property type="entry name" value="HTH_XRE"/>
    <property type="match status" value="1"/>
</dbReference>
<dbReference type="PROSITE" id="PS50943">
    <property type="entry name" value="HTH_CROC1"/>
    <property type="match status" value="1"/>
</dbReference>
<keyword evidence="3" id="KW-1185">Reference proteome</keyword>
<dbReference type="Pfam" id="PF17765">
    <property type="entry name" value="MLTR_LBD"/>
    <property type="match status" value="1"/>
</dbReference>